<dbReference type="SMART" id="SM00421">
    <property type="entry name" value="HTH_LUXR"/>
    <property type="match status" value="1"/>
</dbReference>
<protein>
    <submittedName>
        <fullName evidence="5">LuxR family transcriptional regulator</fullName>
    </submittedName>
</protein>
<evidence type="ECO:0000256" key="1">
    <source>
        <dbReference type="ARBA" id="ARBA00023015"/>
    </source>
</evidence>
<dbReference type="EMBL" id="BAAAET010000001">
    <property type="protein sequence ID" value="GAA0685248.1"/>
    <property type="molecule type" value="Genomic_DNA"/>
</dbReference>
<organism evidence="5 6">
    <name type="scientific">Marinobacterium maritimum</name>
    <dbReference type="NCBI Taxonomy" id="500162"/>
    <lineage>
        <taxon>Bacteria</taxon>
        <taxon>Pseudomonadati</taxon>
        <taxon>Pseudomonadota</taxon>
        <taxon>Gammaproteobacteria</taxon>
        <taxon>Oceanospirillales</taxon>
        <taxon>Oceanospirillaceae</taxon>
        <taxon>Marinobacterium</taxon>
    </lineage>
</organism>
<accession>A0ABP3T9D0</accession>
<dbReference type="PROSITE" id="PS50043">
    <property type="entry name" value="HTH_LUXR_2"/>
    <property type="match status" value="1"/>
</dbReference>
<keyword evidence="1" id="KW-0805">Transcription regulation</keyword>
<evidence type="ECO:0000256" key="3">
    <source>
        <dbReference type="ARBA" id="ARBA00023163"/>
    </source>
</evidence>
<dbReference type="SUPFAM" id="SSF46894">
    <property type="entry name" value="C-terminal effector domain of the bipartite response regulators"/>
    <property type="match status" value="1"/>
</dbReference>
<comment type="caution">
    <text evidence="5">The sequence shown here is derived from an EMBL/GenBank/DDBJ whole genome shotgun (WGS) entry which is preliminary data.</text>
</comment>
<dbReference type="Pfam" id="PF00196">
    <property type="entry name" value="GerE"/>
    <property type="match status" value="1"/>
</dbReference>
<dbReference type="InterPro" id="IPR005143">
    <property type="entry name" value="TF_LuxR_autoind-bd_dom"/>
</dbReference>
<dbReference type="PANTHER" id="PTHR44688:SF16">
    <property type="entry name" value="DNA-BINDING TRANSCRIPTIONAL ACTIVATOR DEVR_DOSR"/>
    <property type="match status" value="1"/>
</dbReference>
<evidence type="ECO:0000256" key="2">
    <source>
        <dbReference type="ARBA" id="ARBA00023125"/>
    </source>
</evidence>
<evidence type="ECO:0000313" key="5">
    <source>
        <dbReference type="EMBL" id="GAA0685248.1"/>
    </source>
</evidence>
<evidence type="ECO:0000259" key="4">
    <source>
        <dbReference type="PROSITE" id="PS50043"/>
    </source>
</evidence>
<dbReference type="Proteomes" id="UP001499915">
    <property type="component" value="Unassembled WGS sequence"/>
</dbReference>
<dbReference type="InterPro" id="IPR016032">
    <property type="entry name" value="Sig_transdc_resp-reg_C-effctor"/>
</dbReference>
<evidence type="ECO:0000313" key="6">
    <source>
        <dbReference type="Proteomes" id="UP001499915"/>
    </source>
</evidence>
<dbReference type="Gene3D" id="3.30.450.80">
    <property type="entry name" value="Transcription factor LuxR-like, autoinducer-binding domain"/>
    <property type="match status" value="1"/>
</dbReference>
<gene>
    <name evidence="5" type="ORF">GCM10009104_08510</name>
</gene>
<keyword evidence="3" id="KW-0804">Transcription</keyword>
<dbReference type="Gene3D" id="1.10.10.10">
    <property type="entry name" value="Winged helix-like DNA-binding domain superfamily/Winged helix DNA-binding domain"/>
    <property type="match status" value="1"/>
</dbReference>
<dbReference type="InterPro" id="IPR036388">
    <property type="entry name" value="WH-like_DNA-bd_sf"/>
</dbReference>
<dbReference type="InterPro" id="IPR036693">
    <property type="entry name" value="TF_LuxR_autoind-bd_dom_sf"/>
</dbReference>
<dbReference type="Pfam" id="PF03472">
    <property type="entry name" value="Autoind_bind"/>
    <property type="match status" value="1"/>
</dbReference>
<dbReference type="CDD" id="cd06170">
    <property type="entry name" value="LuxR_C_like"/>
    <property type="match status" value="1"/>
</dbReference>
<keyword evidence="6" id="KW-1185">Reference proteome</keyword>
<sequence>MPDLDDVELCIALIHSAKTPDEAFNYFCKIVADSGYDRVVYSLLTDHPSLGLPKLHGLASSYPEDWMKYYLEKEYLRIDPVVQEVLKLGRPCFWNDILAGTDLSEDAKRLIHEGADAGLRSGISFPMVSLAGEIAGFAIARSDPGPAKNDYDLMARLYLLGTFFHETYRTMYQQQKHVEMPGLTAREHDVLLWAAEGKTDQEIAIILGITFHTVRFHWRQIFRKLNVNGRSYAITKAIRLGLVTPEIVRTPYQKW</sequence>
<dbReference type="PANTHER" id="PTHR44688">
    <property type="entry name" value="DNA-BINDING TRANSCRIPTIONAL ACTIVATOR DEVR_DOSR"/>
    <property type="match status" value="1"/>
</dbReference>
<name>A0ABP3T9D0_9GAMM</name>
<dbReference type="InterPro" id="IPR000792">
    <property type="entry name" value="Tscrpt_reg_LuxR_C"/>
</dbReference>
<reference evidence="6" key="1">
    <citation type="journal article" date="2019" name="Int. J. Syst. Evol. Microbiol.">
        <title>The Global Catalogue of Microorganisms (GCM) 10K type strain sequencing project: providing services to taxonomists for standard genome sequencing and annotation.</title>
        <authorList>
            <consortium name="The Broad Institute Genomics Platform"/>
            <consortium name="The Broad Institute Genome Sequencing Center for Infectious Disease"/>
            <person name="Wu L."/>
            <person name="Ma J."/>
        </authorList>
    </citation>
    <scope>NUCLEOTIDE SEQUENCE [LARGE SCALE GENOMIC DNA]</scope>
    <source>
        <strain evidence="6">JCM 15134</strain>
    </source>
</reference>
<dbReference type="PRINTS" id="PR00038">
    <property type="entry name" value="HTHLUXR"/>
</dbReference>
<keyword evidence="2" id="KW-0238">DNA-binding</keyword>
<feature type="domain" description="HTH luxR-type" evidence="4">
    <location>
        <begin position="176"/>
        <end position="241"/>
    </location>
</feature>
<dbReference type="SUPFAM" id="SSF75516">
    <property type="entry name" value="Pheromone-binding domain of LuxR-like quorum-sensing transcription factors"/>
    <property type="match status" value="1"/>
</dbReference>
<proteinExistence type="predicted"/>